<evidence type="ECO:0000313" key="1">
    <source>
        <dbReference type="Proteomes" id="UP000515123"/>
    </source>
</evidence>
<evidence type="ECO:0000313" key="2">
    <source>
        <dbReference type="RefSeq" id="XP_020095197.1"/>
    </source>
</evidence>
<dbReference type="OrthoDB" id="3340520at2759"/>
<sequence length="214" mass="23649">MEALYLLFSIASTVATSSLFSLALSLRSLVSLLLPNLSSAAADEGGAAEELSPPPPPQRIRLYEGRVRHERRRPVAHAFDYPVRYALVDLDHAPGVVSSSYSHLHPDRAREVAGSNGPVYLLTIPESVGYEQNPLSIYYCYDLEEEKEDGGGRGDARRCSILLKMCIAEVTNTPWGEKVFFTFRPGSDLVAKPLHVSPFMYIVGYARKLEYPCG</sequence>
<keyword evidence="1" id="KW-1185">Reference proteome</keyword>
<accession>A0A6P5FP13</accession>
<dbReference type="InterPro" id="IPR010775">
    <property type="entry name" value="DUF1365"/>
</dbReference>
<dbReference type="Pfam" id="PF07103">
    <property type="entry name" value="DUF1365"/>
    <property type="match status" value="1"/>
</dbReference>
<dbReference type="PANTHER" id="PTHR33973">
    <property type="entry name" value="OS07G0153300 PROTEIN"/>
    <property type="match status" value="1"/>
</dbReference>
<dbReference type="GeneID" id="109714881"/>
<dbReference type="AlphaFoldDB" id="A0A6P5FP13"/>
<dbReference type="RefSeq" id="XP_020095197.1">
    <property type="nucleotide sequence ID" value="XM_020239608.1"/>
</dbReference>
<dbReference type="PANTHER" id="PTHR33973:SF4">
    <property type="entry name" value="OS07G0153300 PROTEIN"/>
    <property type="match status" value="1"/>
</dbReference>
<gene>
    <name evidence="2 3" type="primary">LOC109714881</name>
</gene>
<protein>
    <submittedName>
        <fullName evidence="2 3">Uncharacterized protein LOC109714881 isoform X3</fullName>
    </submittedName>
</protein>
<organism evidence="3">
    <name type="scientific">Ananas comosus</name>
    <name type="common">Pineapple</name>
    <name type="synonym">Ananas ananas</name>
    <dbReference type="NCBI Taxonomy" id="4615"/>
    <lineage>
        <taxon>Eukaryota</taxon>
        <taxon>Viridiplantae</taxon>
        <taxon>Streptophyta</taxon>
        <taxon>Embryophyta</taxon>
        <taxon>Tracheophyta</taxon>
        <taxon>Spermatophyta</taxon>
        <taxon>Magnoliopsida</taxon>
        <taxon>Liliopsida</taxon>
        <taxon>Poales</taxon>
        <taxon>Bromeliaceae</taxon>
        <taxon>Bromelioideae</taxon>
        <taxon>Ananas</taxon>
    </lineage>
</organism>
<dbReference type="Proteomes" id="UP000515123">
    <property type="component" value="Linkage group 9"/>
</dbReference>
<proteinExistence type="predicted"/>
<name>A0A6P5FP13_ANACO</name>
<evidence type="ECO:0000313" key="3">
    <source>
        <dbReference type="RefSeq" id="XP_020095198.1"/>
    </source>
</evidence>
<reference evidence="2 3" key="2">
    <citation type="submission" date="2025-04" db="UniProtKB">
        <authorList>
            <consortium name="RefSeq"/>
        </authorList>
    </citation>
    <scope>IDENTIFICATION</scope>
    <source>
        <tissue evidence="2 3">Leaf</tissue>
    </source>
</reference>
<dbReference type="RefSeq" id="XP_020095198.1">
    <property type="nucleotide sequence ID" value="XM_020239609.1"/>
</dbReference>
<reference evidence="1" key="1">
    <citation type="journal article" date="2015" name="Nat. Genet.">
        <title>The pineapple genome and the evolution of CAM photosynthesis.</title>
        <authorList>
            <person name="Ming R."/>
            <person name="VanBuren R."/>
            <person name="Wai C.M."/>
            <person name="Tang H."/>
            <person name="Schatz M.C."/>
            <person name="Bowers J.E."/>
            <person name="Lyons E."/>
            <person name="Wang M.L."/>
            <person name="Chen J."/>
            <person name="Biggers E."/>
            <person name="Zhang J."/>
            <person name="Huang L."/>
            <person name="Zhang L."/>
            <person name="Miao W."/>
            <person name="Zhang J."/>
            <person name="Ye Z."/>
            <person name="Miao C."/>
            <person name="Lin Z."/>
            <person name="Wang H."/>
            <person name="Zhou H."/>
            <person name="Yim W.C."/>
            <person name="Priest H.D."/>
            <person name="Zheng C."/>
            <person name="Woodhouse M."/>
            <person name="Edger P.P."/>
            <person name="Guyot R."/>
            <person name="Guo H.B."/>
            <person name="Guo H."/>
            <person name="Zheng G."/>
            <person name="Singh R."/>
            <person name="Sharma A."/>
            <person name="Min X."/>
            <person name="Zheng Y."/>
            <person name="Lee H."/>
            <person name="Gurtowski J."/>
            <person name="Sedlazeck F.J."/>
            <person name="Harkess A."/>
            <person name="McKain M.R."/>
            <person name="Liao Z."/>
            <person name="Fang J."/>
            <person name="Liu J."/>
            <person name="Zhang X."/>
            <person name="Zhang Q."/>
            <person name="Hu W."/>
            <person name="Qin Y."/>
            <person name="Wang K."/>
            <person name="Chen L.Y."/>
            <person name="Shirley N."/>
            <person name="Lin Y.R."/>
            <person name="Liu L.Y."/>
            <person name="Hernandez A.G."/>
            <person name="Wright C.L."/>
            <person name="Bulone V."/>
            <person name="Tuskan G.A."/>
            <person name="Heath K."/>
            <person name="Zee F."/>
            <person name="Moore P.H."/>
            <person name="Sunkar R."/>
            <person name="Leebens-Mack J.H."/>
            <person name="Mockler T."/>
            <person name="Bennetzen J.L."/>
            <person name="Freeling M."/>
            <person name="Sankoff D."/>
            <person name="Paterson A.H."/>
            <person name="Zhu X."/>
            <person name="Yang X."/>
            <person name="Smith J.A."/>
            <person name="Cushman J.C."/>
            <person name="Paull R.E."/>
            <person name="Yu Q."/>
        </authorList>
    </citation>
    <scope>NUCLEOTIDE SEQUENCE [LARGE SCALE GENOMIC DNA]</scope>
    <source>
        <strain evidence="1">cv. F153</strain>
    </source>
</reference>